<reference evidence="2" key="1">
    <citation type="submission" date="2018-05" db="EMBL/GenBank/DDBJ databases">
        <authorList>
            <person name="Lanie J.A."/>
            <person name="Ng W.-L."/>
            <person name="Kazmierczak K.M."/>
            <person name="Andrzejewski T.M."/>
            <person name="Davidsen T.M."/>
            <person name="Wayne K.J."/>
            <person name="Tettelin H."/>
            <person name="Glass J.I."/>
            <person name="Rusch D."/>
            <person name="Podicherti R."/>
            <person name="Tsui H.-C.T."/>
            <person name="Winkler M.E."/>
        </authorList>
    </citation>
    <scope>NUCLEOTIDE SEQUENCE</scope>
</reference>
<dbReference type="EMBL" id="UINC01209947">
    <property type="protein sequence ID" value="SVE33188.1"/>
    <property type="molecule type" value="Genomic_DNA"/>
</dbReference>
<evidence type="ECO:0000256" key="1">
    <source>
        <dbReference type="SAM" id="Phobius"/>
    </source>
</evidence>
<gene>
    <name evidence="2" type="ORF">METZ01_LOCUS486042</name>
</gene>
<proteinExistence type="predicted"/>
<keyword evidence="1" id="KW-0472">Membrane</keyword>
<keyword evidence="1" id="KW-0812">Transmembrane</keyword>
<protein>
    <submittedName>
        <fullName evidence="2">Uncharacterized protein</fullName>
    </submittedName>
</protein>
<feature type="transmembrane region" description="Helical" evidence="1">
    <location>
        <begin position="25"/>
        <end position="48"/>
    </location>
</feature>
<evidence type="ECO:0000313" key="2">
    <source>
        <dbReference type="EMBL" id="SVE33188.1"/>
    </source>
</evidence>
<name>A0A383CNH8_9ZZZZ</name>
<accession>A0A383CNH8</accession>
<sequence>MSSKAVSMVRCHLTEMLRFCDRYPVGMVLGTALLLRLIAVGFLGDFMYSMGGDGLR</sequence>
<keyword evidence="1" id="KW-1133">Transmembrane helix</keyword>
<dbReference type="AlphaFoldDB" id="A0A383CNH8"/>
<feature type="non-terminal residue" evidence="2">
    <location>
        <position position="56"/>
    </location>
</feature>
<organism evidence="2">
    <name type="scientific">marine metagenome</name>
    <dbReference type="NCBI Taxonomy" id="408172"/>
    <lineage>
        <taxon>unclassified sequences</taxon>
        <taxon>metagenomes</taxon>
        <taxon>ecological metagenomes</taxon>
    </lineage>
</organism>